<comment type="caution">
    <text evidence="2">The sequence shown here is derived from an EMBL/GenBank/DDBJ whole genome shotgun (WGS) entry which is preliminary data.</text>
</comment>
<accession>A0AAV5BZ23</accession>
<dbReference type="AlphaFoldDB" id="A0AAV5BZ23"/>
<dbReference type="Gene3D" id="1.20.1050.10">
    <property type="match status" value="1"/>
</dbReference>
<reference evidence="2" key="1">
    <citation type="journal article" date="2018" name="DNA Res.">
        <title>Multiple hybrid de novo genome assembly of finger millet, an orphan allotetraploid crop.</title>
        <authorList>
            <person name="Hatakeyama M."/>
            <person name="Aluri S."/>
            <person name="Balachadran M.T."/>
            <person name="Sivarajan S.R."/>
            <person name="Patrignani A."/>
            <person name="Gruter S."/>
            <person name="Poveda L."/>
            <person name="Shimizu-Inatsugi R."/>
            <person name="Baeten J."/>
            <person name="Francoijs K.J."/>
            <person name="Nataraja K.N."/>
            <person name="Reddy Y.A.N."/>
            <person name="Phadnis S."/>
            <person name="Ravikumar R.L."/>
            <person name="Schlapbach R."/>
            <person name="Sreeman S.M."/>
            <person name="Shimizu K.K."/>
        </authorList>
    </citation>
    <scope>NUCLEOTIDE SEQUENCE</scope>
</reference>
<dbReference type="EMBL" id="BQKI01000003">
    <property type="protein sequence ID" value="GJM91301.1"/>
    <property type="molecule type" value="Genomic_DNA"/>
</dbReference>
<keyword evidence="3" id="KW-1185">Reference proteome</keyword>
<feature type="signal peptide" evidence="1">
    <location>
        <begin position="1"/>
        <end position="16"/>
    </location>
</feature>
<evidence type="ECO:0000313" key="3">
    <source>
        <dbReference type="Proteomes" id="UP001054889"/>
    </source>
</evidence>
<feature type="chain" id="PRO_5043349330" evidence="1">
    <location>
        <begin position="17"/>
        <end position="93"/>
    </location>
</feature>
<gene>
    <name evidence="2" type="primary">ga07663</name>
    <name evidence="2" type="ORF">PR202_ga07663</name>
</gene>
<evidence type="ECO:0000256" key="1">
    <source>
        <dbReference type="SAM" id="SignalP"/>
    </source>
</evidence>
<name>A0AAV5BZ23_ELECO</name>
<protein>
    <submittedName>
        <fullName evidence="2">Uncharacterized protein</fullName>
    </submittedName>
</protein>
<evidence type="ECO:0000313" key="2">
    <source>
        <dbReference type="EMBL" id="GJM91301.1"/>
    </source>
</evidence>
<dbReference type="Proteomes" id="UP001054889">
    <property type="component" value="Unassembled WGS sequence"/>
</dbReference>
<dbReference type="SUPFAM" id="SSF47616">
    <property type="entry name" value="GST C-terminal domain-like"/>
    <property type="match status" value="1"/>
</dbReference>
<sequence>MVTVVVLLATATSTFGDKEVTRYLMLGGYLGWFGVVDRIIGRRLIDPARTPLLAAWEDRFRAADAVKGVVPEDVDRMLVFLEKLRTLGPYKPE</sequence>
<reference evidence="2" key="2">
    <citation type="submission" date="2021-12" db="EMBL/GenBank/DDBJ databases">
        <title>Resequencing data analysis of finger millet.</title>
        <authorList>
            <person name="Hatakeyama M."/>
            <person name="Aluri S."/>
            <person name="Balachadran M.T."/>
            <person name="Sivarajan S.R."/>
            <person name="Poveda L."/>
            <person name="Shimizu-Inatsugi R."/>
            <person name="Schlapbach R."/>
            <person name="Sreeman S.M."/>
            <person name="Shimizu K.K."/>
        </authorList>
    </citation>
    <scope>NUCLEOTIDE SEQUENCE</scope>
</reference>
<keyword evidence="1" id="KW-0732">Signal</keyword>
<organism evidence="2 3">
    <name type="scientific">Eleusine coracana subsp. coracana</name>
    <dbReference type="NCBI Taxonomy" id="191504"/>
    <lineage>
        <taxon>Eukaryota</taxon>
        <taxon>Viridiplantae</taxon>
        <taxon>Streptophyta</taxon>
        <taxon>Embryophyta</taxon>
        <taxon>Tracheophyta</taxon>
        <taxon>Spermatophyta</taxon>
        <taxon>Magnoliopsida</taxon>
        <taxon>Liliopsida</taxon>
        <taxon>Poales</taxon>
        <taxon>Poaceae</taxon>
        <taxon>PACMAD clade</taxon>
        <taxon>Chloridoideae</taxon>
        <taxon>Cynodonteae</taxon>
        <taxon>Eleusininae</taxon>
        <taxon>Eleusine</taxon>
    </lineage>
</organism>
<dbReference type="InterPro" id="IPR036282">
    <property type="entry name" value="Glutathione-S-Trfase_C_sf"/>
</dbReference>
<proteinExistence type="predicted"/>